<comment type="caution">
    <text evidence="1">The sequence shown here is derived from an EMBL/GenBank/DDBJ whole genome shotgun (WGS) entry which is preliminary data.</text>
</comment>
<protein>
    <submittedName>
        <fullName evidence="1">Uncharacterized protein</fullName>
    </submittedName>
</protein>
<dbReference type="EMBL" id="JAHHIF010000003">
    <property type="protein sequence ID" value="MBW4543352.1"/>
    <property type="molecule type" value="Genomic_DNA"/>
</dbReference>
<reference evidence="1" key="1">
    <citation type="submission" date="2021-05" db="EMBL/GenBank/DDBJ databases">
        <authorList>
            <person name="Pietrasiak N."/>
            <person name="Ward R."/>
            <person name="Stajich J.E."/>
            <person name="Kurbessoian T."/>
        </authorList>
    </citation>
    <scope>NUCLEOTIDE SEQUENCE</scope>
    <source>
        <strain evidence="1">CPER-KK1</strain>
    </source>
</reference>
<evidence type="ECO:0000313" key="2">
    <source>
        <dbReference type="Proteomes" id="UP000753908"/>
    </source>
</evidence>
<reference evidence="1" key="2">
    <citation type="journal article" date="2022" name="Microbiol. Resour. Announc.">
        <title>Metagenome Sequencing to Explore Phylogenomics of Terrestrial Cyanobacteria.</title>
        <authorList>
            <person name="Ward R.D."/>
            <person name="Stajich J.E."/>
            <person name="Johansen J.R."/>
            <person name="Huntemann M."/>
            <person name="Clum A."/>
            <person name="Foster B."/>
            <person name="Foster B."/>
            <person name="Roux S."/>
            <person name="Palaniappan K."/>
            <person name="Varghese N."/>
            <person name="Mukherjee S."/>
            <person name="Reddy T.B.K."/>
            <person name="Daum C."/>
            <person name="Copeland A."/>
            <person name="Chen I.A."/>
            <person name="Ivanova N.N."/>
            <person name="Kyrpides N.C."/>
            <person name="Shapiro N."/>
            <person name="Eloe-Fadrosh E.A."/>
            <person name="Pietrasiak N."/>
        </authorList>
    </citation>
    <scope>NUCLEOTIDE SEQUENCE</scope>
    <source>
        <strain evidence="1">CPER-KK1</strain>
    </source>
</reference>
<sequence length="95" mass="10692">MTQILTVELNDQIFTAIQRQAEAIGVPPERLAATLLEQQFGQVLKLLLPEAEKETARARFESHFGTLNLEQPTDLDNESIDADLVREYANTHEEG</sequence>
<proteinExistence type="predicted"/>
<organism evidence="1 2">
    <name type="scientific">Symplocastrum torsivum CPER-KK1</name>
    <dbReference type="NCBI Taxonomy" id="450513"/>
    <lineage>
        <taxon>Bacteria</taxon>
        <taxon>Bacillati</taxon>
        <taxon>Cyanobacteriota</taxon>
        <taxon>Cyanophyceae</taxon>
        <taxon>Oscillatoriophycideae</taxon>
        <taxon>Oscillatoriales</taxon>
        <taxon>Microcoleaceae</taxon>
        <taxon>Symplocastrum</taxon>
    </lineage>
</organism>
<evidence type="ECO:0000313" key="1">
    <source>
        <dbReference type="EMBL" id="MBW4543352.1"/>
    </source>
</evidence>
<dbReference type="Proteomes" id="UP000753908">
    <property type="component" value="Unassembled WGS sequence"/>
</dbReference>
<gene>
    <name evidence="1" type="ORF">KME25_02725</name>
</gene>
<name>A0A951PH76_9CYAN</name>
<accession>A0A951PH76</accession>
<dbReference type="AlphaFoldDB" id="A0A951PH76"/>